<feature type="transmembrane region" description="Helical" evidence="7">
    <location>
        <begin position="107"/>
        <end position="130"/>
    </location>
</feature>
<dbReference type="PANTHER" id="PTHR43385">
    <property type="entry name" value="RIBOFLAVIN TRANSPORTER RIBJ"/>
    <property type="match status" value="1"/>
</dbReference>
<feature type="transmembrane region" description="Helical" evidence="7">
    <location>
        <begin position="401"/>
        <end position="422"/>
    </location>
</feature>
<feature type="region of interest" description="Disordered" evidence="6">
    <location>
        <begin position="220"/>
        <end position="253"/>
    </location>
</feature>
<evidence type="ECO:0000256" key="3">
    <source>
        <dbReference type="ARBA" id="ARBA00022692"/>
    </source>
</evidence>
<keyword evidence="4 7" id="KW-1133">Transmembrane helix</keyword>
<feature type="transmembrane region" description="Helical" evidence="7">
    <location>
        <begin position="142"/>
        <end position="162"/>
    </location>
</feature>
<dbReference type="InterPro" id="IPR052983">
    <property type="entry name" value="MFS_Riboflavin_Transporter"/>
</dbReference>
<keyword evidence="9" id="KW-1185">Reference proteome</keyword>
<dbReference type="PANTHER" id="PTHR43385:SF1">
    <property type="entry name" value="RIBOFLAVIN TRANSPORTER RIBJ"/>
    <property type="match status" value="1"/>
</dbReference>
<dbReference type="Gene3D" id="1.20.1250.20">
    <property type="entry name" value="MFS general substrate transporter like domains"/>
    <property type="match status" value="2"/>
</dbReference>
<dbReference type="Pfam" id="PF07690">
    <property type="entry name" value="MFS_1"/>
    <property type="match status" value="1"/>
</dbReference>
<protein>
    <recommendedName>
        <fullName evidence="10">Oxalate:formate antiporter</fullName>
    </recommendedName>
</protein>
<evidence type="ECO:0000256" key="4">
    <source>
        <dbReference type="ARBA" id="ARBA00022989"/>
    </source>
</evidence>
<organism evidence="8 9">
    <name type="scientific">Hymenolepis diminuta</name>
    <name type="common">Rat tapeworm</name>
    <dbReference type="NCBI Taxonomy" id="6216"/>
    <lineage>
        <taxon>Eukaryota</taxon>
        <taxon>Metazoa</taxon>
        <taxon>Spiralia</taxon>
        <taxon>Lophotrochozoa</taxon>
        <taxon>Platyhelminthes</taxon>
        <taxon>Cestoda</taxon>
        <taxon>Eucestoda</taxon>
        <taxon>Cyclophyllidea</taxon>
        <taxon>Hymenolepididae</taxon>
        <taxon>Hymenolepis</taxon>
    </lineage>
</organism>
<feature type="transmembrane region" description="Helical" evidence="7">
    <location>
        <begin position="54"/>
        <end position="76"/>
    </location>
</feature>
<evidence type="ECO:0000256" key="5">
    <source>
        <dbReference type="ARBA" id="ARBA00023136"/>
    </source>
</evidence>
<feature type="compositionally biased region" description="Basic and acidic residues" evidence="6">
    <location>
        <begin position="220"/>
        <end position="247"/>
    </location>
</feature>
<evidence type="ECO:0000256" key="7">
    <source>
        <dbReference type="SAM" id="Phobius"/>
    </source>
</evidence>
<dbReference type="GO" id="GO:0016020">
    <property type="term" value="C:membrane"/>
    <property type="evidence" value="ECO:0007669"/>
    <property type="project" value="UniProtKB-SubCell"/>
</dbReference>
<dbReference type="AlphaFoldDB" id="A0A564Y2H1"/>
<dbReference type="InterPro" id="IPR036259">
    <property type="entry name" value="MFS_trans_sf"/>
</dbReference>
<feature type="transmembrane region" description="Helical" evidence="7">
    <location>
        <begin position="83"/>
        <end position="101"/>
    </location>
</feature>
<feature type="transmembrane region" description="Helical" evidence="7">
    <location>
        <begin position="192"/>
        <end position="213"/>
    </location>
</feature>
<sequence length="524" mass="57887">MAINKDTLIGVLSVIGGILIHFTFGHFYTIGNLAPYMMSYLKIRVDPNVEMGSAVWISAIALSMQGVSMPIGGALLPFMGYRAVVILGCIINSGSILLTYFTIQKGFIYVVLTYAVALGFGFGFSYAIIFSVAGSWFPKRRALITGMIVGGFGLGALVFTPIQTVYINPNNLMVNNETKLFDDPELLDKVPMAFLILGGSLAALQFIGIFLLIEKTEPKKTTKSETENQEDKNEMRSLVHGDAEKNAAKTTAQGEVEDEEMMAIIGTRRSISIAHSSIGPISPPKRGKVSIVVPEEINYPPLQCLRRHEFYFLWIIMLCNIIPITLITASFKLVGQMHIPNDRFLSGVATASSLFNSGGRIMWGAICDKFSFKGPLTMMLTTWAILLFTFPYIVQIKTGSMVVYTIWVCLLFLCLSGNFVLMPGATSRIFGPDYMAVNYGMVFTGFSVGSIVCAIISERLKGHWTLLYGMCGCICLFALFMLMWVVDPFTSKRFNFSKPCTNVLQRLQPRVPILPKEEDENVTA</sequence>
<feature type="transmembrane region" description="Helical" evidence="7">
    <location>
        <begin position="375"/>
        <end position="395"/>
    </location>
</feature>
<evidence type="ECO:0000313" key="8">
    <source>
        <dbReference type="EMBL" id="VUZ41430.1"/>
    </source>
</evidence>
<name>A0A564Y2H1_HYMDI</name>
<evidence type="ECO:0000256" key="1">
    <source>
        <dbReference type="ARBA" id="ARBA00004141"/>
    </source>
</evidence>
<evidence type="ECO:0000313" key="9">
    <source>
        <dbReference type="Proteomes" id="UP000321570"/>
    </source>
</evidence>
<keyword evidence="5 7" id="KW-0472">Membrane</keyword>
<dbReference type="GO" id="GO:0022857">
    <property type="term" value="F:transmembrane transporter activity"/>
    <property type="evidence" value="ECO:0007669"/>
    <property type="project" value="InterPro"/>
</dbReference>
<dbReference type="SUPFAM" id="SSF103473">
    <property type="entry name" value="MFS general substrate transporter"/>
    <property type="match status" value="1"/>
</dbReference>
<evidence type="ECO:0008006" key="10">
    <source>
        <dbReference type="Google" id="ProtNLM"/>
    </source>
</evidence>
<accession>A0A564Y2H1</accession>
<comment type="subcellular location">
    <subcellularLocation>
        <location evidence="1">Membrane</location>
        <topology evidence="1">Multi-pass membrane protein</topology>
    </subcellularLocation>
</comment>
<reference evidence="8 9" key="1">
    <citation type="submission" date="2019-07" db="EMBL/GenBank/DDBJ databases">
        <authorList>
            <person name="Jastrzebski P J."/>
            <person name="Paukszto L."/>
            <person name="Jastrzebski P J."/>
        </authorList>
    </citation>
    <scope>NUCLEOTIDE SEQUENCE [LARGE SCALE GENOMIC DNA]</scope>
    <source>
        <strain evidence="8 9">WMS-il1</strain>
    </source>
</reference>
<evidence type="ECO:0000256" key="2">
    <source>
        <dbReference type="ARBA" id="ARBA00022448"/>
    </source>
</evidence>
<gene>
    <name evidence="8" type="ORF">WMSIL1_LOCUS2075</name>
</gene>
<proteinExistence type="predicted"/>
<dbReference type="InterPro" id="IPR011701">
    <property type="entry name" value="MFS"/>
</dbReference>
<keyword evidence="2" id="KW-0813">Transport</keyword>
<evidence type="ECO:0000256" key="6">
    <source>
        <dbReference type="SAM" id="MobiDB-lite"/>
    </source>
</evidence>
<feature type="transmembrane region" description="Helical" evidence="7">
    <location>
        <begin position="7"/>
        <end position="34"/>
    </location>
</feature>
<feature type="transmembrane region" description="Helical" evidence="7">
    <location>
        <begin position="463"/>
        <end position="486"/>
    </location>
</feature>
<feature type="transmembrane region" description="Helical" evidence="7">
    <location>
        <begin position="434"/>
        <end position="457"/>
    </location>
</feature>
<dbReference type="Proteomes" id="UP000321570">
    <property type="component" value="Unassembled WGS sequence"/>
</dbReference>
<keyword evidence="3 7" id="KW-0812">Transmembrane</keyword>
<feature type="transmembrane region" description="Helical" evidence="7">
    <location>
        <begin position="310"/>
        <end position="331"/>
    </location>
</feature>
<dbReference type="EMBL" id="CABIJS010000055">
    <property type="protein sequence ID" value="VUZ41430.1"/>
    <property type="molecule type" value="Genomic_DNA"/>
</dbReference>